<accession>A0A1Y1SCQ6</accession>
<name>A0A1Y1SCQ6_9GAMM</name>
<protein>
    <submittedName>
        <fullName evidence="1">Uncharacterized protein</fullName>
    </submittedName>
</protein>
<keyword evidence="2" id="KW-1185">Reference proteome</keyword>
<organism evidence="1 2">
    <name type="scientific">Oceanococcus atlanticus</name>
    <dbReference type="NCBI Taxonomy" id="1317117"/>
    <lineage>
        <taxon>Bacteria</taxon>
        <taxon>Pseudomonadati</taxon>
        <taxon>Pseudomonadota</taxon>
        <taxon>Gammaproteobacteria</taxon>
        <taxon>Chromatiales</taxon>
        <taxon>Oceanococcaceae</taxon>
        <taxon>Oceanococcus</taxon>
    </lineage>
</organism>
<reference evidence="1 2" key="1">
    <citation type="submission" date="2013-04" db="EMBL/GenBank/DDBJ databases">
        <title>Oceanococcus atlanticus 22II-S10r2 Genome Sequencing.</title>
        <authorList>
            <person name="Lai Q."/>
            <person name="Li G."/>
            <person name="Shao Z."/>
        </authorList>
    </citation>
    <scope>NUCLEOTIDE SEQUENCE [LARGE SCALE GENOMIC DNA]</scope>
    <source>
        <strain evidence="1 2">22II-S10r2</strain>
    </source>
</reference>
<proteinExistence type="predicted"/>
<dbReference type="EMBL" id="AQQV01000003">
    <property type="protein sequence ID" value="ORE86343.1"/>
    <property type="molecule type" value="Genomic_DNA"/>
</dbReference>
<dbReference type="STRING" id="1317117.ATO7_13638"/>
<evidence type="ECO:0000313" key="2">
    <source>
        <dbReference type="Proteomes" id="UP000192342"/>
    </source>
</evidence>
<dbReference type="Proteomes" id="UP000192342">
    <property type="component" value="Unassembled WGS sequence"/>
</dbReference>
<gene>
    <name evidence="1" type="ORF">ATO7_13638</name>
</gene>
<dbReference type="AlphaFoldDB" id="A0A1Y1SCQ6"/>
<comment type="caution">
    <text evidence="1">The sequence shown here is derived from an EMBL/GenBank/DDBJ whole genome shotgun (WGS) entry which is preliminary data.</text>
</comment>
<sequence length="136" mass="15362">MAQIQQLDALLLELYNTHVSPQKLLTIWNQVPPGQAFTNYQDSKSSLVTIECANGFPQHKRVGMLQALDTGWRAITAQQPQELMLALVEKDMFATLYHSNRKRLSRGGQIRFAWHILRAAVQAKRAGTPLLINPNL</sequence>
<evidence type="ECO:0000313" key="1">
    <source>
        <dbReference type="EMBL" id="ORE86343.1"/>
    </source>
</evidence>